<dbReference type="EMBL" id="WXEW01000012">
    <property type="protein sequence ID" value="NAS26847.1"/>
    <property type="molecule type" value="Genomic_DNA"/>
</dbReference>
<dbReference type="AlphaFoldDB" id="A0A7C9J7L3"/>
<sequence>MAVAWGPVRGRVVFDSSVHPQAREQQSGGFSWTGARSLLVTDWPAVYVHDTGGFGTAAVTALDPASEPDASVALADRSTRLVADVRLPGGRALRLSSGPLDPAALHALTLLGGRLLPDAAALDFVSPCAVSVTPCYEEGGEPAELTAHVVLSGGRLRVRDRGAVPVEWPVNRIVVTPHGPSAVEIRGGALLDGRFLSGAVAHLVTPQVRDAFLKVFRSIAAATPGTVGTSAPVTVRGLAAPAADCVLGEDTLEFQAQDSQRVLAAFDLADPALRVAGSAERFVIFNPVHGPVAVTCGSAAFGRRLHDHAALRAAAARTLTSGVFPAELSDGRPVALAFAADGLRVRGPEVSLRVAYTSIRNVEGTSERLRLTTDRSDLTVVGPAELIQALHVELRTRSLLDATADQIPGLLQAAVGLEEDYLLYTIFGPFYELHAALLGEGADLSGPVTVPDAAVFQVGLAELQRHLDQVVYVLPAFIRHRDAQLLDGPEPAWLKADEAALRAALAPVQRAAAEVGQLAAQVSRLIDLDPAELPKVDYGGAALSLGAAALVNPVFAVSGLSQAYAARNQGDQRRNQATAQSARGWTTVLDRWNGLVGGGLPVLSYVVTENVFPLRWSAARRLAGTASLPGVARRLATLDVLRRHPSGPGIRLRRGEIADHLRRTRDTLPTPRFADF</sequence>
<accession>A0A7C9J7L3</accession>
<keyword evidence="2" id="KW-1185">Reference proteome</keyword>
<protein>
    <submittedName>
        <fullName evidence="1">Uncharacterized protein</fullName>
    </submittedName>
</protein>
<proteinExistence type="predicted"/>
<dbReference type="RefSeq" id="WP_161483827.1">
    <property type="nucleotide sequence ID" value="NZ_WXEW01000012.1"/>
</dbReference>
<gene>
    <name evidence="1" type="ORF">GT755_34915</name>
</gene>
<name>A0A7C9J7L3_9ACTN</name>
<organism evidence="1 2">
    <name type="scientific">Herbidospora solisilvae</name>
    <dbReference type="NCBI Taxonomy" id="2696284"/>
    <lineage>
        <taxon>Bacteria</taxon>
        <taxon>Bacillati</taxon>
        <taxon>Actinomycetota</taxon>
        <taxon>Actinomycetes</taxon>
        <taxon>Streptosporangiales</taxon>
        <taxon>Streptosporangiaceae</taxon>
        <taxon>Herbidospora</taxon>
    </lineage>
</organism>
<comment type="caution">
    <text evidence="1">The sequence shown here is derived from an EMBL/GenBank/DDBJ whole genome shotgun (WGS) entry which is preliminary data.</text>
</comment>
<evidence type="ECO:0000313" key="1">
    <source>
        <dbReference type="EMBL" id="NAS26847.1"/>
    </source>
</evidence>
<evidence type="ECO:0000313" key="2">
    <source>
        <dbReference type="Proteomes" id="UP000479526"/>
    </source>
</evidence>
<reference evidence="1 2" key="1">
    <citation type="submission" date="2020-01" db="EMBL/GenBank/DDBJ databases">
        <title>Herbidospora sp. NEAU-GS84 nov., a novel actinomycete isolated from soil.</title>
        <authorList>
            <person name="Han L."/>
        </authorList>
    </citation>
    <scope>NUCLEOTIDE SEQUENCE [LARGE SCALE GENOMIC DNA]</scope>
    <source>
        <strain evidence="1 2">NEAU-GS84</strain>
    </source>
</reference>
<dbReference type="Proteomes" id="UP000479526">
    <property type="component" value="Unassembled WGS sequence"/>
</dbReference>